<evidence type="ECO:0000313" key="1">
    <source>
        <dbReference type="EnsemblPlants" id="mito8_p00040.1"/>
    </source>
</evidence>
<proteinExistence type="predicted"/>
<dbReference type="Gramene" id="mito8_t00040.1">
    <property type="protein sequence ID" value="mito8_p00040.1"/>
    <property type="gene ID" value="mito8_g00040"/>
</dbReference>
<name>A0A804U5T5_MUSAM</name>
<dbReference type="EnsemblPlants" id="mito8_t00040.1">
    <property type="protein sequence ID" value="mito8_p00040.1"/>
    <property type="gene ID" value="mito8_g00040"/>
</dbReference>
<protein>
    <submittedName>
        <fullName evidence="1">Uncharacterized protein</fullName>
    </submittedName>
</protein>
<dbReference type="InParanoid" id="A0A804U5T5"/>
<dbReference type="AlphaFoldDB" id="A0A804U5T5"/>
<organism evidence="1 2">
    <name type="scientific">Musa acuminata subsp. malaccensis</name>
    <name type="common">Wild banana</name>
    <name type="synonym">Musa malaccensis</name>
    <dbReference type="NCBI Taxonomy" id="214687"/>
    <lineage>
        <taxon>Eukaryota</taxon>
        <taxon>Viridiplantae</taxon>
        <taxon>Streptophyta</taxon>
        <taxon>Embryophyta</taxon>
        <taxon>Tracheophyta</taxon>
        <taxon>Spermatophyta</taxon>
        <taxon>Magnoliopsida</taxon>
        <taxon>Liliopsida</taxon>
        <taxon>Zingiberales</taxon>
        <taxon>Musaceae</taxon>
        <taxon>Musa</taxon>
    </lineage>
</organism>
<keyword evidence="2" id="KW-1185">Reference proteome</keyword>
<dbReference type="Proteomes" id="UP000012960">
    <property type="component" value="Unplaced"/>
</dbReference>
<evidence type="ECO:0000313" key="2">
    <source>
        <dbReference type="Proteomes" id="UP000012960"/>
    </source>
</evidence>
<reference evidence="1" key="1">
    <citation type="submission" date="2021-05" db="UniProtKB">
        <authorList>
            <consortium name="EnsemblPlants"/>
        </authorList>
    </citation>
    <scope>IDENTIFICATION</scope>
    <source>
        <strain evidence="1">subsp. malaccensis</strain>
    </source>
</reference>
<sequence length="24" mass="2599">MGLTLYLVMKKANIACNKSEARGS</sequence>
<accession>A0A804U5T5</accession>